<dbReference type="EMBL" id="QNUK01000099">
    <property type="protein sequence ID" value="KAF5902022.1"/>
    <property type="molecule type" value="Genomic_DNA"/>
</dbReference>
<keyword evidence="3" id="KW-0813">Transport</keyword>
<accession>A0A8J4UN29</accession>
<evidence type="ECO:0000256" key="3">
    <source>
        <dbReference type="ARBA" id="ARBA00022448"/>
    </source>
</evidence>
<sequence>MARESPFQTSLDPVRKLPVRTGVTVLVTVVLFKCVFSCPCVSAEETALHCWLYLLLPVSVMVLLLSLVDSRLLRLCQCHVCRCCARAEGACCAAGCCADGCGYTPSQCGDEACYCCSVIRSYVIRVLCASALWLVVALMDGDWYVCMRTVPASGTGQDQLACKDLPSPEEAEVLRRFSSESR</sequence>
<feature type="transmembrane region" description="Helical" evidence="9">
    <location>
        <begin position="17"/>
        <end position="36"/>
    </location>
</feature>
<keyword evidence="5 9" id="KW-1133">Transmembrane helix</keyword>
<keyword evidence="4 9" id="KW-0812">Transmembrane</keyword>
<evidence type="ECO:0000256" key="8">
    <source>
        <dbReference type="ARBA" id="ARBA00023303"/>
    </source>
</evidence>
<protein>
    <submittedName>
        <fullName evidence="10">Uncharacterized protein</fullName>
    </submittedName>
</protein>
<feature type="transmembrane region" description="Helical" evidence="9">
    <location>
        <begin position="48"/>
        <end position="68"/>
    </location>
</feature>
<comment type="similarity">
    <text evidence="2">Belongs to the CALHM family.</text>
</comment>
<dbReference type="Pfam" id="PF14798">
    <property type="entry name" value="Ca_hom_mod"/>
    <property type="match status" value="1"/>
</dbReference>
<proteinExistence type="inferred from homology"/>
<dbReference type="OrthoDB" id="8813775at2759"/>
<comment type="caution">
    <text evidence="10">The sequence shown here is derived from an EMBL/GenBank/DDBJ whole genome shotgun (WGS) entry which is preliminary data.</text>
</comment>
<keyword evidence="11" id="KW-1185">Reference proteome</keyword>
<evidence type="ECO:0000256" key="7">
    <source>
        <dbReference type="ARBA" id="ARBA00023136"/>
    </source>
</evidence>
<organism evidence="10 11">
    <name type="scientific">Clarias magur</name>
    <name type="common">Asian catfish</name>
    <name type="synonym">Macropteronotus magur</name>
    <dbReference type="NCBI Taxonomy" id="1594786"/>
    <lineage>
        <taxon>Eukaryota</taxon>
        <taxon>Metazoa</taxon>
        <taxon>Chordata</taxon>
        <taxon>Craniata</taxon>
        <taxon>Vertebrata</taxon>
        <taxon>Euteleostomi</taxon>
        <taxon>Actinopterygii</taxon>
        <taxon>Neopterygii</taxon>
        <taxon>Teleostei</taxon>
        <taxon>Ostariophysi</taxon>
        <taxon>Siluriformes</taxon>
        <taxon>Clariidae</taxon>
        <taxon>Clarias</taxon>
    </lineage>
</organism>
<evidence type="ECO:0000313" key="10">
    <source>
        <dbReference type="EMBL" id="KAF5902022.1"/>
    </source>
</evidence>
<feature type="non-terminal residue" evidence="10">
    <location>
        <position position="182"/>
    </location>
</feature>
<evidence type="ECO:0000256" key="4">
    <source>
        <dbReference type="ARBA" id="ARBA00022692"/>
    </source>
</evidence>
<dbReference type="AlphaFoldDB" id="A0A8J4UN29"/>
<dbReference type="Proteomes" id="UP000727407">
    <property type="component" value="Unassembled WGS sequence"/>
</dbReference>
<evidence type="ECO:0000256" key="5">
    <source>
        <dbReference type="ARBA" id="ARBA00022989"/>
    </source>
</evidence>
<dbReference type="GO" id="GO:0034220">
    <property type="term" value="P:monoatomic ion transmembrane transport"/>
    <property type="evidence" value="ECO:0007669"/>
    <property type="project" value="UniProtKB-KW"/>
</dbReference>
<dbReference type="GO" id="GO:1904669">
    <property type="term" value="P:ATP export"/>
    <property type="evidence" value="ECO:0007669"/>
    <property type="project" value="UniProtKB-ARBA"/>
</dbReference>
<reference evidence="10" key="1">
    <citation type="submission" date="2020-07" db="EMBL/GenBank/DDBJ databases">
        <title>Clarias magur genome sequencing, assembly and annotation.</title>
        <authorList>
            <person name="Kushwaha B."/>
            <person name="Kumar R."/>
            <person name="Das P."/>
            <person name="Joshi C.G."/>
            <person name="Kumar D."/>
            <person name="Nagpure N.S."/>
            <person name="Pandey M."/>
            <person name="Agarwal S."/>
            <person name="Srivastava S."/>
            <person name="Singh M."/>
            <person name="Sahoo L."/>
            <person name="Jayasankar P."/>
            <person name="Meher P.K."/>
            <person name="Koringa P.G."/>
            <person name="Iquebal M.A."/>
            <person name="Das S.P."/>
            <person name="Bit A."/>
            <person name="Patnaik S."/>
            <person name="Patel N."/>
            <person name="Shah T.M."/>
            <person name="Hinsu A."/>
            <person name="Jena J.K."/>
        </authorList>
    </citation>
    <scope>NUCLEOTIDE SEQUENCE</scope>
    <source>
        <strain evidence="10">CIFAMagur01</strain>
        <tissue evidence="10">Testis</tissue>
    </source>
</reference>
<evidence type="ECO:0000256" key="9">
    <source>
        <dbReference type="SAM" id="Phobius"/>
    </source>
</evidence>
<dbReference type="GO" id="GO:0016020">
    <property type="term" value="C:membrane"/>
    <property type="evidence" value="ECO:0007669"/>
    <property type="project" value="UniProtKB-SubCell"/>
</dbReference>
<name>A0A8J4UN29_CLAMG</name>
<keyword evidence="8" id="KW-0407">Ion channel</keyword>
<evidence type="ECO:0000256" key="2">
    <source>
        <dbReference type="ARBA" id="ARBA00008497"/>
    </source>
</evidence>
<gene>
    <name evidence="10" type="ORF">DAT39_008260</name>
</gene>
<dbReference type="InterPro" id="IPR029569">
    <property type="entry name" value="CALHM"/>
</dbReference>
<keyword evidence="7 9" id="KW-0472">Membrane</keyword>
<evidence type="ECO:0000256" key="1">
    <source>
        <dbReference type="ARBA" id="ARBA00004141"/>
    </source>
</evidence>
<evidence type="ECO:0000256" key="6">
    <source>
        <dbReference type="ARBA" id="ARBA00023065"/>
    </source>
</evidence>
<comment type="subcellular location">
    <subcellularLocation>
        <location evidence="1">Membrane</location>
        <topology evidence="1">Multi-pass membrane protein</topology>
    </subcellularLocation>
</comment>
<keyword evidence="6" id="KW-0406">Ion transport</keyword>
<evidence type="ECO:0000313" key="11">
    <source>
        <dbReference type="Proteomes" id="UP000727407"/>
    </source>
</evidence>